<dbReference type="AlphaFoldDB" id="A0A848F7P4"/>
<keyword evidence="2" id="KW-1185">Reference proteome</keyword>
<organism evidence="1 2">
    <name type="scientific">Azohydromonas caseinilytica</name>
    <dbReference type="NCBI Taxonomy" id="2728836"/>
    <lineage>
        <taxon>Bacteria</taxon>
        <taxon>Pseudomonadati</taxon>
        <taxon>Pseudomonadota</taxon>
        <taxon>Betaproteobacteria</taxon>
        <taxon>Burkholderiales</taxon>
        <taxon>Sphaerotilaceae</taxon>
        <taxon>Azohydromonas</taxon>
    </lineage>
</organism>
<reference evidence="1 2" key="1">
    <citation type="submission" date="2020-04" db="EMBL/GenBank/DDBJ databases">
        <title>Azohydromonas sp. isolated from soil.</title>
        <authorList>
            <person name="Dahal R.H."/>
        </authorList>
    </citation>
    <scope>NUCLEOTIDE SEQUENCE [LARGE SCALE GENOMIC DNA]</scope>
    <source>
        <strain evidence="1 2">G-1-1-14</strain>
    </source>
</reference>
<protein>
    <submittedName>
        <fullName evidence="1">Uncharacterized protein</fullName>
    </submittedName>
</protein>
<evidence type="ECO:0000313" key="1">
    <source>
        <dbReference type="EMBL" id="NML15594.1"/>
    </source>
</evidence>
<dbReference type="Proteomes" id="UP000574067">
    <property type="component" value="Unassembled WGS sequence"/>
</dbReference>
<dbReference type="EMBL" id="JABBFW010000006">
    <property type="protein sequence ID" value="NML15594.1"/>
    <property type="molecule type" value="Genomic_DNA"/>
</dbReference>
<sequence>MTTGTTAQRVRHDIRHDFRMAFRAFVMEGKHRVNGRFIGYEELGNAIGVGHSTVWRWMAQDFPEISCEISWGKRKDDIIRRATYDEDGATAAGVAPQGPASQRIGTRLSFWGLVKAGKHLKPDGKFMGYRELGEALGVSSSTVHRWMAADFPEIAANLEADPGAPAGVLEDGRHVDPAAVAAWRNARTPRPTYVEVAAHFGLNYHTARKYCVAAEAAGHDKAPVSPQAGR</sequence>
<name>A0A848F7P4_9BURK</name>
<proteinExistence type="predicted"/>
<dbReference type="RefSeq" id="WP_169160486.1">
    <property type="nucleotide sequence ID" value="NZ_JABBFW010000006.1"/>
</dbReference>
<gene>
    <name evidence="1" type="ORF">HHL10_11505</name>
</gene>
<evidence type="ECO:0000313" key="2">
    <source>
        <dbReference type="Proteomes" id="UP000574067"/>
    </source>
</evidence>
<accession>A0A848F7P4</accession>
<comment type="caution">
    <text evidence="1">The sequence shown here is derived from an EMBL/GenBank/DDBJ whole genome shotgun (WGS) entry which is preliminary data.</text>
</comment>